<proteinExistence type="predicted"/>
<dbReference type="InterPro" id="IPR031369">
    <property type="entry name" value="PRR18"/>
</dbReference>
<feature type="region of interest" description="Disordered" evidence="1">
    <location>
        <begin position="152"/>
        <end position="178"/>
    </location>
</feature>
<reference evidence="2" key="3">
    <citation type="submission" date="2025-09" db="UniProtKB">
        <authorList>
            <consortium name="Ensembl"/>
        </authorList>
    </citation>
    <scope>IDENTIFICATION</scope>
</reference>
<feature type="region of interest" description="Disordered" evidence="1">
    <location>
        <begin position="1"/>
        <end position="129"/>
    </location>
</feature>
<dbReference type="GeneTree" id="ENSGT00390000002164"/>
<dbReference type="Proteomes" id="UP000007635">
    <property type="component" value="Chromosome IX"/>
</dbReference>
<reference evidence="2" key="2">
    <citation type="submission" date="2025-08" db="UniProtKB">
        <authorList>
            <consortium name="Ensembl"/>
        </authorList>
    </citation>
    <scope>IDENTIFICATION</scope>
</reference>
<dbReference type="Ensembl" id="ENSGACT00000045593.1">
    <property type="protein sequence ID" value="ENSGACP00000050903.1"/>
    <property type="gene ID" value="ENSGACG00000031784.1"/>
</dbReference>
<evidence type="ECO:0000313" key="2">
    <source>
        <dbReference type="Ensembl" id="ENSGACP00000050903.1"/>
    </source>
</evidence>
<organism evidence="2 3">
    <name type="scientific">Gasterosteus aculeatus aculeatus</name>
    <name type="common">three-spined stickleback</name>
    <dbReference type="NCBI Taxonomy" id="481459"/>
    <lineage>
        <taxon>Eukaryota</taxon>
        <taxon>Metazoa</taxon>
        <taxon>Chordata</taxon>
        <taxon>Craniata</taxon>
        <taxon>Vertebrata</taxon>
        <taxon>Euteleostomi</taxon>
        <taxon>Actinopterygii</taxon>
        <taxon>Neopterygii</taxon>
        <taxon>Teleostei</taxon>
        <taxon>Neoteleostei</taxon>
        <taxon>Acanthomorphata</taxon>
        <taxon>Eupercaria</taxon>
        <taxon>Perciformes</taxon>
        <taxon>Cottioidei</taxon>
        <taxon>Gasterosteales</taxon>
        <taxon>Gasterosteidae</taxon>
        <taxon>Gasterosteus</taxon>
    </lineage>
</organism>
<accession>A0AAQ4QKR7</accession>
<dbReference type="Pfam" id="PF15671">
    <property type="entry name" value="PRR18"/>
    <property type="match status" value="1"/>
</dbReference>
<dbReference type="AlphaFoldDB" id="A0AAQ4QKR7"/>
<evidence type="ECO:0000313" key="3">
    <source>
        <dbReference type="Proteomes" id="UP000007635"/>
    </source>
</evidence>
<reference evidence="2 3" key="1">
    <citation type="journal article" date="2021" name="G3 (Bethesda)">
        <title>Improved contiguity of the threespine stickleback genome using long-read sequencing.</title>
        <authorList>
            <person name="Nath S."/>
            <person name="Shaw D.E."/>
            <person name="White M.A."/>
        </authorList>
    </citation>
    <scope>NUCLEOTIDE SEQUENCE [LARGE SCALE GENOMIC DNA]</scope>
    <source>
        <strain evidence="2 3">Lake Benthic</strain>
    </source>
</reference>
<protein>
    <recommendedName>
        <fullName evidence="4">Proline rich 18</fullName>
    </recommendedName>
</protein>
<name>A0AAQ4QKR7_GASAC</name>
<evidence type="ECO:0000256" key="1">
    <source>
        <dbReference type="SAM" id="MobiDB-lite"/>
    </source>
</evidence>
<sequence length="271" mass="29318">MPFIPPVSIARSAPGRPAKERPVGNTSPAATFPTGQRGDKGGSVKEQLASNLKQLGKKSQPRSFLPTAKAASGSELHAKRRGGPLPSSQTDGFLASRSVGSPSKTQHHKHVSQGFAESEPGAKAQAGRQEEVRFTLTLAPEAVLLLRRRNSERRQLSAPKNGAGGVCGSALDPRRRRENVSKNLQPVTQRLATSGRNNADAEPGDISSIVKISLLNERHKYDDVEYEEEEEDRGVDERVLMKCTEWLRGLESTPVKVGRGLRKSASGGERF</sequence>
<keyword evidence="3" id="KW-1185">Reference proteome</keyword>
<evidence type="ECO:0008006" key="4">
    <source>
        <dbReference type="Google" id="ProtNLM"/>
    </source>
</evidence>